<sequence>MLGSPHKVFCKSKVKMNIHSPSPLKQVPSKCNDYILNDFTLRVDILFDSNIHKVKKFVLHTKYPEHYNFNIYHCCEVKIPIAIKKENADGQAETCTTYSKWDYIQELLGHPEEKPVVLHRRQRVRREAPRKQLWKSQPHMLTTPLTVTILFC</sequence>
<dbReference type="GO" id="GO:0030425">
    <property type="term" value="C:dendrite"/>
    <property type="evidence" value="ECO:0007669"/>
    <property type="project" value="TreeGrafter"/>
</dbReference>
<protein>
    <submittedName>
        <fullName evidence="2">Uncharacterized protein</fullName>
    </submittedName>
</protein>
<dbReference type="InterPro" id="IPR005373">
    <property type="entry name" value="PHAF1"/>
</dbReference>
<organism evidence="2 3">
    <name type="scientific">Cnephaeus nilssonii</name>
    <name type="common">Northern bat</name>
    <name type="synonym">Eptesicus nilssonii</name>
    <dbReference type="NCBI Taxonomy" id="3371016"/>
    <lineage>
        <taxon>Eukaryota</taxon>
        <taxon>Metazoa</taxon>
        <taxon>Chordata</taxon>
        <taxon>Craniata</taxon>
        <taxon>Vertebrata</taxon>
        <taxon>Euteleostomi</taxon>
        <taxon>Mammalia</taxon>
        <taxon>Eutheria</taxon>
        <taxon>Laurasiatheria</taxon>
        <taxon>Chiroptera</taxon>
        <taxon>Yangochiroptera</taxon>
        <taxon>Vespertilionidae</taxon>
        <taxon>Cnephaeus</taxon>
    </lineage>
</organism>
<proteinExistence type="inferred from homology"/>
<comment type="caution">
    <text evidence="2">The sequence shown here is derived from an EMBL/GenBank/DDBJ whole genome shotgun (WGS) entry which is preliminary data.</text>
</comment>
<dbReference type="InterPro" id="IPR039156">
    <property type="entry name" value="PHAF1/BROMI"/>
</dbReference>
<keyword evidence="3" id="KW-1185">Reference proteome</keyword>
<reference evidence="2" key="1">
    <citation type="submission" date="2023-06" db="EMBL/GenBank/DDBJ databases">
        <title>Reference genome for the Northern bat (Eptesicus nilssonii), a most northern bat species.</title>
        <authorList>
            <person name="Laine V.N."/>
            <person name="Pulliainen A.T."/>
            <person name="Lilley T.M."/>
        </authorList>
    </citation>
    <scope>NUCLEOTIDE SEQUENCE</scope>
    <source>
        <strain evidence="2">BLF_Eptnil</strain>
        <tissue evidence="2">Kidney</tissue>
    </source>
</reference>
<dbReference type="Proteomes" id="UP001177744">
    <property type="component" value="Unassembled WGS sequence"/>
</dbReference>
<dbReference type="PANTHER" id="PTHR13465:SF2">
    <property type="entry name" value="PHAGOSOME ASSEMBLY FACTOR 1"/>
    <property type="match status" value="1"/>
</dbReference>
<dbReference type="GO" id="GO:0005802">
    <property type="term" value="C:trans-Golgi network"/>
    <property type="evidence" value="ECO:0007669"/>
    <property type="project" value="TreeGrafter"/>
</dbReference>
<comment type="similarity">
    <text evidence="1">Belongs to the PHAF1 family.</text>
</comment>
<evidence type="ECO:0000313" key="2">
    <source>
        <dbReference type="EMBL" id="KAK1344033.1"/>
    </source>
</evidence>
<name>A0AA40I6M9_CNENI</name>
<dbReference type="Pfam" id="PF03676">
    <property type="entry name" value="PHAF1"/>
    <property type="match status" value="1"/>
</dbReference>
<gene>
    <name evidence="2" type="ORF">QTO34_014592</name>
</gene>
<evidence type="ECO:0000313" key="3">
    <source>
        <dbReference type="Proteomes" id="UP001177744"/>
    </source>
</evidence>
<dbReference type="GO" id="GO:0030672">
    <property type="term" value="C:synaptic vesicle membrane"/>
    <property type="evidence" value="ECO:0007669"/>
    <property type="project" value="TreeGrafter"/>
</dbReference>
<accession>A0AA40I6M9</accession>
<dbReference type="GO" id="GO:0043001">
    <property type="term" value="P:Golgi to plasma membrane protein transport"/>
    <property type="evidence" value="ECO:0007669"/>
    <property type="project" value="TreeGrafter"/>
</dbReference>
<dbReference type="AlphaFoldDB" id="A0AA40I6M9"/>
<evidence type="ECO:0000256" key="1">
    <source>
        <dbReference type="ARBA" id="ARBA00024339"/>
    </source>
</evidence>
<dbReference type="EMBL" id="JAULJE010000004">
    <property type="protein sequence ID" value="KAK1344033.1"/>
    <property type="molecule type" value="Genomic_DNA"/>
</dbReference>
<dbReference type="PANTHER" id="PTHR13465">
    <property type="entry name" value="UPF0183 PROTEIN"/>
    <property type="match status" value="1"/>
</dbReference>